<dbReference type="EMBL" id="LXQA010070293">
    <property type="protein sequence ID" value="MCI08776.1"/>
    <property type="molecule type" value="Genomic_DNA"/>
</dbReference>
<name>A0A392PBW2_9FABA</name>
<evidence type="ECO:0000313" key="4">
    <source>
        <dbReference type="Proteomes" id="UP000265520"/>
    </source>
</evidence>
<evidence type="ECO:0000259" key="2">
    <source>
        <dbReference type="Pfam" id="PF14392"/>
    </source>
</evidence>
<dbReference type="Pfam" id="PF14111">
    <property type="entry name" value="DUF4283"/>
    <property type="match status" value="1"/>
</dbReference>
<dbReference type="PANTHER" id="PTHR31286:SF153">
    <property type="entry name" value="DUF4283 DOMAIN PROTEIN"/>
    <property type="match status" value="1"/>
</dbReference>
<dbReference type="InterPro" id="IPR025836">
    <property type="entry name" value="Zn_knuckle_CX2CX4HX4C"/>
</dbReference>
<comment type="caution">
    <text evidence="3">The sequence shown here is derived from an EMBL/GenBank/DDBJ whole genome shotgun (WGS) entry which is preliminary data.</text>
</comment>
<dbReference type="InterPro" id="IPR040256">
    <property type="entry name" value="At4g02000-like"/>
</dbReference>
<evidence type="ECO:0000259" key="1">
    <source>
        <dbReference type="Pfam" id="PF14111"/>
    </source>
</evidence>
<keyword evidence="4" id="KW-1185">Reference proteome</keyword>
<protein>
    <submittedName>
        <fullName evidence="3">DUF4283 domain protein</fullName>
    </submittedName>
</protein>
<dbReference type="InterPro" id="IPR025558">
    <property type="entry name" value="DUF4283"/>
</dbReference>
<dbReference type="AlphaFoldDB" id="A0A392PBW2"/>
<dbReference type="PANTHER" id="PTHR31286">
    <property type="entry name" value="GLYCINE-RICH CELL WALL STRUCTURAL PROTEIN 1.8-LIKE"/>
    <property type="match status" value="1"/>
</dbReference>
<dbReference type="Pfam" id="PF14392">
    <property type="entry name" value="zf-CCHC_4"/>
    <property type="match status" value="1"/>
</dbReference>
<feature type="domain" description="DUF4283" evidence="1">
    <location>
        <begin position="42"/>
        <end position="124"/>
    </location>
</feature>
<feature type="domain" description="Zinc knuckle CX2CX4HX4C" evidence="2">
    <location>
        <begin position="183"/>
        <end position="224"/>
    </location>
</feature>
<organism evidence="3 4">
    <name type="scientific">Trifolium medium</name>
    <dbReference type="NCBI Taxonomy" id="97028"/>
    <lineage>
        <taxon>Eukaryota</taxon>
        <taxon>Viridiplantae</taxon>
        <taxon>Streptophyta</taxon>
        <taxon>Embryophyta</taxon>
        <taxon>Tracheophyta</taxon>
        <taxon>Spermatophyta</taxon>
        <taxon>Magnoliopsida</taxon>
        <taxon>eudicotyledons</taxon>
        <taxon>Gunneridae</taxon>
        <taxon>Pentapetalae</taxon>
        <taxon>rosids</taxon>
        <taxon>fabids</taxon>
        <taxon>Fabales</taxon>
        <taxon>Fabaceae</taxon>
        <taxon>Papilionoideae</taxon>
        <taxon>50 kb inversion clade</taxon>
        <taxon>NPAAA clade</taxon>
        <taxon>Hologalegina</taxon>
        <taxon>IRL clade</taxon>
        <taxon>Trifolieae</taxon>
        <taxon>Trifolium</taxon>
    </lineage>
</organism>
<evidence type="ECO:0000313" key="3">
    <source>
        <dbReference type="EMBL" id="MCI08776.1"/>
    </source>
</evidence>
<feature type="non-terminal residue" evidence="3">
    <location>
        <position position="225"/>
    </location>
</feature>
<accession>A0A392PBW2</accession>
<proteinExistence type="predicted"/>
<reference evidence="3 4" key="1">
    <citation type="journal article" date="2018" name="Front. Plant Sci.">
        <title>Red Clover (Trifolium pratense) and Zigzag Clover (T. medium) - A Picture of Genomic Similarities and Differences.</title>
        <authorList>
            <person name="Dluhosova J."/>
            <person name="Istvanek J."/>
            <person name="Nedelnik J."/>
            <person name="Repkova J."/>
        </authorList>
    </citation>
    <scope>NUCLEOTIDE SEQUENCE [LARGE SCALE GENOMIC DNA]</scope>
    <source>
        <strain evidence="4">cv. 10/8</strain>
        <tissue evidence="3">Leaf</tissue>
    </source>
</reference>
<dbReference type="Proteomes" id="UP000265520">
    <property type="component" value="Unassembled WGS sequence"/>
</dbReference>
<sequence>MEERRINFNTYQHSTLNVENLHINDDDDELELVPDNDVPQIKKNSFSLVGRFLTNRPIRVKTMMSKMGEIWQPGRGMDIEEAYPGLLIFKFFHQLDVQHILKQGLWSFDNHTLVLNMLKEDEDPRDVPLFSIPFWIQIHNLPAGFMSHKTGKNIGNYIGEFLEYDEKNDSLSWRKYMCVRVLVDVRLPLKRYKKIKKPEGESSIVYFKYERLGTFCYVCGLLGHA</sequence>